<comment type="caution">
    <text evidence="1">The sequence shown here is derived from an EMBL/GenBank/DDBJ whole genome shotgun (WGS) entry which is preliminary data.</text>
</comment>
<gene>
    <name evidence="1" type="ORF">KQI86_00185</name>
</gene>
<reference evidence="1 2" key="1">
    <citation type="submission" date="2021-06" db="EMBL/GenBank/DDBJ databases">
        <authorList>
            <person name="Sun Q."/>
            <person name="Li D."/>
        </authorList>
    </citation>
    <scope>NUCLEOTIDE SEQUENCE [LARGE SCALE GENOMIC DNA]</scope>
    <source>
        <strain evidence="1 2">MSJ-11</strain>
    </source>
</reference>
<organism evidence="1 2">
    <name type="scientific">Clostridium mobile</name>
    <dbReference type="NCBI Taxonomy" id="2841512"/>
    <lineage>
        <taxon>Bacteria</taxon>
        <taxon>Bacillati</taxon>
        <taxon>Bacillota</taxon>
        <taxon>Clostridia</taxon>
        <taxon>Eubacteriales</taxon>
        <taxon>Clostridiaceae</taxon>
        <taxon>Clostridium</taxon>
    </lineage>
</organism>
<evidence type="ECO:0000313" key="1">
    <source>
        <dbReference type="EMBL" id="MBU5482718.1"/>
    </source>
</evidence>
<dbReference type="RefSeq" id="WP_216437143.1">
    <property type="nucleotide sequence ID" value="NZ_JAHLQF010000001.1"/>
</dbReference>
<name>A0ABS6EBZ1_9CLOT</name>
<keyword evidence="2" id="KW-1185">Reference proteome</keyword>
<dbReference type="EMBL" id="JAHLQF010000001">
    <property type="protein sequence ID" value="MBU5482718.1"/>
    <property type="molecule type" value="Genomic_DNA"/>
</dbReference>
<accession>A0ABS6EBZ1</accession>
<evidence type="ECO:0000313" key="2">
    <source>
        <dbReference type="Proteomes" id="UP000726170"/>
    </source>
</evidence>
<protein>
    <submittedName>
        <fullName evidence="1">Uncharacterized protein</fullName>
    </submittedName>
</protein>
<dbReference type="Proteomes" id="UP000726170">
    <property type="component" value="Unassembled WGS sequence"/>
</dbReference>
<sequence>MVKEKEKLPHAKAFKRAKKMLDNSKSISDVLQETDLNHKDVLKIKNEDR</sequence>
<proteinExistence type="predicted"/>